<name>A0A4V2UQT2_9FIRM</name>
<dbReference type="Proteomes" id="UP000295726">
    <property type="component" value="Unassembled WGS sequence"/>
</dbReference>
<dbReference type="Pfam" id="PF09820">
    <property type="entry name" value="AAA-ATPase_like"/>
    <property type="match status" value="1"/>
</dbReference>
<dbReference type="OrthoDB" id="9766673at2"/>
<dbReference type="InterPro" id="IPR027417">
    <property type="entry name" value="P-loop_NTPase"/>
</dbReference>
<proteinExistence type="predicted"/>
<dbReference type="InterPro" id="IPR018631">
    <property type="entry name" value="AAA-ATPase-like_dom"/>
</dbReference>
<evidence type="ECO:0000259" key="1">
    <source>
        <dbReference type="Pfam" id="PF09820"/>
    </source>
</evidence>
<gene>
    <name evidence="2" type="ORF">EDD59_1511</name>
</gene>
<dbReference type="PANTHER" id="PTHR34825:SF1">
    <property type="entry name" value="AAA-ATPASE-LIKE DOMAIN-CONTAINING PROTEIN"/>
    <property type="match status" value="1"/>
</dbReference>
<dbReference type="EMBL" id="SLZZ01000051">
    <property type="protein sequence ID" value="TCS72582.1"/>
    <property type="molecule type" value="Genomic_DNA"/>
</dbReference>
<reference evidence="2 3" key="1">
    <citation type="submission" date="2019-03" db="EMBL/GenBank/DDBJ databases">
        <title>Genomic Encyclopedia of Type Strains, Phase IV (KMG-IV): sequencing the most valuable type-strain genomes for metagenomic binning, comparative biology and taxonomic classification.</title>
        <authorList>
            <person name="Goeker M."/>
        </authorList>
    </citation>
    <scope>NUCLEOTIDE SEQUENCE [LARGE SCALE GENOMIC DNA]</scope>
    <source>
        <strain evidence="2 3">DSM 29489</strain>
    </source>
</reference>
<keyword evidence="3" id="KW-1185">Reference proteome</keyword>
<protein>
    <submittedName>
        <fullName evidence="2">PD-(D/E)XK nuclease superfamily protein</fullName>
    </submittedName>
</protein>
<dbReference type="Pfam" id="PF08011">
    <property type="entry name" value="PDDEXK_9"/>
    <property type="match status" value="1"/>
</dbReference>
<comment type="caution">
    <text evidence="2">The sequence shown here is derived from an EMBL/GenBank/DDBJ whole genome shotgun (WGS) entry which is preliminary data.</text>
</comment>
<dbReference type="RefSeq" id="WP_132384186.1">
    <property type="nucleotide sequence ID" value="NZ_DAIUIE010000289.1"/>
</dbReference>
<evidence type="ECO:0000313" key="3">
    <source>
        <dbReference type="Proteomes" id="UP000295726"/>
    </source>
</evidence>
<dbReference type="Gene3D" id="3.40.50.300">
    <property type="entry name" value="P-loop containing nucleotide triphosphate hydrolases"/>
    <property type="match status" value="1"/>
</dbReference>
<dbReference type="PANTHER" id="PTHR34825">
    <property type="entry name" value="CONSERVED PROTEIN, WITH A WEAK D-GALACTARATE DEHYDRATASE/ALTRONATE HYDROLASE DOMAIN"/>
    <property type="match status" value="1"/>
</dbReference>
<feature type="domain" description="AAA-ATPase-like" evidence="1">
    <location>
        <begin position="8"/>
        <end position="230"/>
    </location>
</feature>
<dbReference type="SUPFAM" id="SSF52540">
    <property type="entry name" value="P-loop containing nucleoside triphosphate hydrolases"/>
    <property type="match status" value="1"/>
</dbReference>
<evidence type="ECO:0000313" key="2">
    <source>
        <dbReference type="EMBL" id="TCS72582.1"/>
    </source>
</evidence>
<dbReference type="AlphaFoldDB" id="A0A4V2UQT2"/>
<sequence length="555" mass="65028">MQELKALPLGRDDFRKIIENDCYYVDKTPLIKKLLQTKSEVSLITRPRRFGKTLAMSMLQNFFEYTEEPAEDLFCNLKIEQEKEICSKYKGQYPVISLSLKSAKQGNFKNAFEMLKQTISHEFRRHEKAVLAYDYEKERIVRLLNAQGDESDYLASLQFLSQILYETYEKKVIILIDEYDVPLENAYFEGFYDDMVMFIRSLFESALKTNPCLEFAVVTGCLRISKESIFTGLNNLHIVSILNNGYAEYFGFTEDEVKKLLAYYGLSERMPDMKEWYDGYQFGNIEIYNPWSVLSFISDLLEDEGTFPKPYWSNTSSNSIIKTLIESADLKTRSEIENLVDGNIIKSAVHEDITYSDIHDSKENLWNFLFFTGYLKKVSESLSDGLVYIGMKIPNEEIRYIYKTKITEWTQERIKRTDLSVFYQAMFTGKTDKFQQELEKQLHESISYFDAKEAFYHGFLLGLLSNVQEYLVESNREAGDGRPDILLKSYDVRKPAVIIEIKHAKMFKDMREMAETALIQIDEKHYARELERDGYENINKYGISFYKKNCYVAKK</sequence>
<organism evidence="2 3">
    <name type="scientific">Muricomes intestini</name>
    <dbReference type="NCBI Taxonomy" id="1796634"/>
    <lineage>
        <taxon>Bacteria</taxon>
        <taxon>Bacillati</taxon>
        <taxon>Bacillota</taxon>
        <taxon>Clostridia</taxon>
        <taxon>Lachnospirales</taxon>
        <taxon>Lachnospiraceae</taxon>
        <taxon>Muricomes</taxon>
    </lineage>
</organism>
<accession>A0A4V2UQT2</accession>
<dbReference type="InterPro" id="IPR012547">
    <property type="entry name" value="PDDEXK_9"/>
</dbReference>